<accession>A0A1I3HIB7</accession>
<feature type="non-terminal residue" evidence="1">
    <location>
        <position position="81"/>
    </location>
</feature>
<name>A0A1I3HIB7_9RHOB</name>
<dbReference type="STRING" id="1114924.SAMN05216258_1061"/>
<protein>
    <submittedName>
        <fullName evidence="1">Uncharacterized protein</fullName>
    </submittedName>
</protein>
<evidence type="ECO:0000313" key="1">
    <source>
        <dbReference type="EMBL" id="SFI35250.1"/>
    </source>
</evidence>
<dbReference type="EMBL" id="FOQH01000006">
    <property type="protein sequence ID" value="SFI35250.1"/>
    <property type="molecule type" value="Genomic_DNA"/>
</dbReference>
<reference evidence="1 2" key="1">
    <citation type="submission" date="2016-10" db="EMBL/GenBank/DDBJ databases">
        <authorList>
            <person name="de Groot N.N."/>
        </authorList>
    </citation>
    <scope>NUCLEOTIDE SEQUENCE [LARGE SCALE GENOMIC DNA]</scope>
    <source>
        <strain evidence="1 2">CGMCC 1.11030</strain>
    </source>
</reference>
<sequence length="81" mass="8275">MVMPADRETPIRLGEVFAGPAAAGAEIPLGGLVMRKADGRLTHGAVATGAIGVGRAEARVDNFGGLDGALKVPYRPGVFIF</sequence>
<evidence type="ECO:0000313" key="2">
    <source>
        <dbReference type="Proteomes" id="UP000199377"/>
    </source>
</evidence>
<proteinExistence type="predicted"/>
<dbReference type="AlphaFoldDB" id="A0A1I3HIB7"/>
<keyword evidence="2" id="KW-1185">Reference proteome</keyword>
<gene>
    <name evidence="1" type="ORF">SAMN05216258_1061</name>
</gene>
<organism evidence="1 2">
    <name type="scientific">Albimonas pacifica</name>
    <dbReference type="NCBI Taxonomy" id="1114924"/>
    <lineage>
        <taxon>Bacteria</taxon>
        <taxon>Pseudomonadati</taxon>
        <taxon>Pseudomonadota</taxon>
        <taxon>Alphaproteobacteria</taxon>
        <taxon>Rhodobacterales</taxon>
        <taxon>Paracoccaceae</taxon>
        <taxon>Albimonas</taxon>
    </lineage>
</organism>
<dbReference type="Proteomes" id="UP000199377">
    <property type="component" value="Unassembled WGS sequence"/>
</dbReference>